<organism evidence="1 2">
    <name type="scientific">Stieleria magnilauensis</name>
    <dbReference type="NCBI Taxonomy" id="2527963"/>
    <lineage>
        <taxon>Bacteria</taxon>
        <taxon>Pseudomonadati</taxon>
        <taxon>Planctomycetota</taxon>
        <taxon>Planctomycetia</taxon>
        <taxon>Pirellulales</taxon>
        <taxon>Pirellulaceae</taxon>
        <taxon>Stieleria</taxon>
    </lineage>
</organism>
<gene>
    <name evidence="1" type="ORF">TBK1r_22710</name>
</gene>
<reference evidence="1 2" key="1">
    <citation type="submission" date="2019-02" db="EMBL/GenBank/DDBJ databases">
        <title>Deep-cultivation of Planctomycetes and their phenomic and genomic characterization uncovers novel biology.</title>
        <authorList>
            <person name="Wiegand S."/>
            <person name="Jogler M."/>
            <person name="Boedeker C."/>
            <person name="Pinto D."/>
            <person name="Vollmers J."/>
            <person name="Rivas-Marin E."/>
            <person name="Kohn T."/>
            <person name="Peeters S.H."/>
            <person name="Heuer A."/>
            <person name="Rast P."/>
            <person name="Oberbeckmann S."/>
            <person name="Bunk B."/>
            <person name="Jeske O."/>
            <person name="Meyerdierks A."/>
            <person name="Storesund J.E."/>
            <person name="Kallscheuer N."/>
            <person name="Luecker S."/>
            <person name="Lage O.M."/>
            <person name="Pohl T."/>
            <person name="Merkel B.J."/>
            <person name="Hornburger P."/>
            <person name="Mueller R.-W."/>
            <person name="Bruemmer F."/>
            <person name="Labrenz M."/>
            <person name="Spormann A.M."/>
            <person name="Op den Camp H."/>
            <person name="Overmann J."/>
            <person name="Amann R."/>
            <person name="Jetten M.S.M."/>
            <person name="Mascher T."/>
            <person name="Medema M.H."/>
            <person name="Devos D.P."/>
            <person name="Kaster A.-K."/>
            <person name="Ovreas L."/>
            <person name="Rohde M."/>
            <person name="Galperin M.Y."/>
            <person name="Jogler C."/>
        </authorList>
    </citation>
    <scope>NUCLEOTIDE SEQUENCE [LARGE SCALE GENOMIC DNA]</scope>
    <source>
        <strain evidence="1 2">TBK1r</strain>
    </source>
</reference>
<accession>A0ABX5XMY6</accession>
<evidence type="ECO:0000313" key="1">
    <source>
        <dbReference type="EMBL" id="QDV83333.1"/>
    </source>
</evidence>
<dbReference type="Proteomes" id="UP000318081">
    <property type="component" value="Chromosome"/>
</dbReference>
<proteinExistence type="predicted"/>
<name>A0ABX5XMY6_9BACT</name>
<sequence length="80" mass="8740">MRIQLCALTVWRKLDASSFGTSGVSGTARAVRFPLGTTSKNRRARALPLTKSTSFRVEQGGIWIKPAGPRPKRPMAFHTG</sequence>
<evidence type="ECO:0000313" key="2">
    <source>
        <dbReference type="Proteomes" id="UP000318081"/>
    </source>
</evidence>
<keyword evidence="2" id="KW-1185">Reference proteome</keyword>
<protein>
    <submittedName>
        <fullName evidence="1">Uncharacterized protein</fullName>
    </submittedName>
</protein>
<dbReference type="EMBL" id="CP036432">
    <property type="protein sequence ID" value="QDV83333.1"/>
    <property type="molecule type" value="Genomic_DNA"/>
</dbReference>